<dbReference type="InterPro" id="IPR012337">
    <property type="entry name" value="RNaseH-like_sf"/>
</dbReference>
<protein>
    <submittedName>
        <fullName evidence="8">Integrase catalytic domain-containing protein</fullName>
    </submittedName>
</protein>
<dbReference type="InterPro" id="IPR036397">
    <property type="entry name" value="RNaseH_sf"/>
</dbReference>
<dbReference type="Proteomes" id="UP000050794">
    <property type="component" value="Unassembled WGS sequence"/>
</dbReference>
<dbReference type="Pfam" id="PF00665">
    <property type="entry name" value="rve"/>
    <property type="match status" value="1"/>
</dbReference>
<dbReference type="GO" id="GO:0015074">
    <property type="term" value="P:DNA integration"/>
    <property type="evidence" value="ECO:0007669"/>
    <property type="project" value="InterPro"/>
</dbReference>
<dbReference type="PANTHER" id="PTHR37984">
    <property type="entry name" value="PROTEIN CBG26694"/>
    <property type="match status" value="1"/>
</dbReference>
<gene>
    <name evidence="6" type="ORF">TCNE_LOCUS11869</name>
</gene>
<evidence type="ECO:0000256" key="4">
    <source>
        <dbReference type="ARBA" id="ARBA00022759"/>
    </source>
</evidence>
<dbReference type="EMBL" id="UYWY01021021">
    <property type="protein sequence ID" value="VDM43190.1"/>
    <property type="molecule type" value="Genomic_DNA"/>
</dbReference>
<keyword evidence="7" id="KW-1185">Reference proteome</keyword>
<dbReference type="Pfam" id="PF23309">
    <property type="entry name" value="DUF7083"/>
    <property type="match status" value="1"/>
</dbReference>
<dbReference type="GO" id="GO:0004519">
    <property type="term" value="F:endonuclease activity"/>
    <property type="evidence" value="ECO:0007669"/>
    <property type="project" value="UniProtKB-KW"/>
</dbReference>
<reference evidence="8" key="1">
    <citation type="submission" date="2016-06" db="UniProtKB">
        <authorList>
            <consortium name="WormBaseParasite"/>
        </authorList>
    </citation>
    <scope>IDENTIFICATION</scope>
</reference>
<dbReference type="PANTHER" id="PTHR37984:SF5">
    <property type="entry name" value="PROTEIN NYNRIN-LIKE"/>
    <property type="match status" value="1"/>
</dbReference>
<dbReference type="InterPro" id="IPR055510">
    <property type="entry name" value="DUF7083"/>
</dbReference>
<dbReference type="WBParaSite" id="TCNE_0001186901-mRNA-1">
    <property type="protein sequence ID" value="TCNE_0001186901-mRNA-1"/>
    <property type="gene ID" value="TCNE_0001186901"/>
</dbReference>
<evidence type="ECO:0000256" key="2">
    <source>
        <dbReference type="ARBA" id="ARBA00022695"/>
    </source>
</evidence>
<name>A0A183UTP9_TOXCA</name>
<organism evidence="7 8">
    <name type="scientific">Toxocara canis</name>
    <name type="common">Canine roundworm</name>
    <dbReference type="NCBI Taxonomy" id="6265"/>
    <lineage>
        <taxon>Eukaryota</taxon>
        <taxon>Metazoa</taxon>
        <taxon>Ecdysozoa</taxon>
        <taxon>Nematoda</taxon>
        <taxon>Chromadorea</taxon>
        <taxon>Rhabditida</taxon>
        <taxon>Spirurina</taxon>
        <taxon>Ascaridomorpha</taxon>
        <taxon>Ascaridoidea</taxon>
        <taxon>Toxocaridae</taxon>
        <taxon>Toxocara</taxon>
    </lineage>
</organism>
<keyword evidence="3" id="KW-0540">Nuclease</keyword>
<dbReference type="PROSITE" id="PS50994">
    <property type="entry name" value="INTEGRASE"/>
    <property type="match status" value="1"/>
</dbReference>
<dbReference type="GO" id="GO:0016779">
    <property type="term" value="F:nucleotidyltransferase activity"/>
    <property type="evidence" value="ECO:0007669"/>
    <property type="project" value="UniProtKB-KW"/>
</dbReference>
<evidence type="ECO:0000313" key="7">
    <source>
        <dbReference type="Proteomes" id="UP000050794"/>
    </source>
</evidence>
<proteinExistence type="predicted"/>
<dbReference type="SUPFAM" id="SSF50630">
    <property type="entry name" value="Acid proteases"/>
    <property type="match status" value="1"/>
</dbReference>
<keyword evidence="4" id="KW-0255">Endonuclease</keyword>
<sequence>MSAVLEAANQQRQALLERVGQIFTAVGHTASPDLLLNSLPDFIYDPDNGCTFDVWFNRCENVIAKDGSTLYKAARARLIVPNFDAAAYSRFTNHILLKRASKVGFDDTTNTSVFASRYAYLRTQRNGESLSDFTGIVNRQHEMAEFNAITLEQMKCLVWIYGLHTIKDADIRTRAIRKIDGSPQATLEELSLEIQQFLNIKQDVKLLGSPPSLLQREVIAVATKKNRSHWAKDCYFINKTCHNCKLVGHKKGYCNNFANKKKRNLKKHRTTNNVVVIASAGTDVAPVNRIYGKVQINGATLQMRLDTGADVTLLSVIRWIKISRPKLLPPPVKLKSANNKDIKVRGYFECNFDIDGHRRKGNCHVADTQSLLVDWIIQNKPSFRHVTEGTICKVSATATAKDPIKAELNSWPKPTAVWNRVHADFAGPIDGTYYLVVVDAYSKWPKIVHINSVSTSATTSALKKIFAQFGNPQTLVTENGTQFASTLFKEFRRARGITHVHSPSFHPQNNG</sequence>
<dbReference type="InterPro" id="IPR021109">
    <property type="entry name" value="Peptidase_aspartic_dom_sf"/>
</dbReference>
<keyword evidence="1" id="KW-0808">Transferase</keyword>
<keyword evidence="4" id="KW-0378">Hydrolase</keyword>
<keyword evidence="2" id="KW-0548">Nucleotidyltransferase</keyword>
<accession>A0A183UTP9</accession>
<dbReference type="GO" id="GO:0003676">
    <property type="term" value="F:nucleic acid binding"/>
    <property type="evidence" value="ECO:0007669"/>
    <property type="project" value="InterPro"/>
</dbReference>
<dbReference type="Gene3D" id="3.30.420.10">
    <property type="entry name" value="Ribonuclease H-like superfamily/Ribonuclease H"/>
    <property type="match status" value="1"/>
</dbReference>
<reference evidence="6 7" key="2">
    <citation type="submission" date="2018-11" db="EMBL/GenBank/DDBJ databases">
        <authorList>
            <consortium name="Pathogen Informatics"/>
        </authorList>
    </citation>
    <scope>NUCLEOTIDE SEQUENCE [LARGE SCALE GENOMIC DNA]</scope>
</reference>
<dbReference type="Gene3D" id="2.40.70.10">
    <property type="entry name" value="Acid Proteases"/>
    <property type="match status" value="1"/>
</dbReference>
<feature type="domain" description="Integrase catalytic" evidence="5">
    <location>
        <begin position="410"/>
        <end position="511"/>
    </location>
</feature>
<evidence type="ECO:0000313" key="6">
    <source>
        <dbReference type="EMBL" id="VDM43190.1"/>
    </source>
</evidence>
<dbReference type="SUPFAM" id="SSF53098">
    <property type="entry name" value="Ribonuclease H-like"/>
    <property type="match status" value="1"/>
</dbReference>
<evidence type="ECO:0000259" key="5">
    <source>
        <dbReference type="PROSITE" id="PS50994"/>
    </source>
</evidence>
<dbReference type="InterPro" id="IPR050951">
    <property type="entry name" value="Retrovirus_Pol_polyprotein"/>
</dbReference>
<evidence type="ECO:0000256" key="3">
    <source>
        <dbReference type="ARBA" id="ARBA00022722"/>
    </source>
</evidence>
<evidence type="ECO:0000256" key="1">
    <source>
        <dbReference type="ARBA" id="ARBA00022679"/>
    </source>
</evidence>
<dbReference type="AlphaFoldDB" id="A0A183UTP9"/>
<evidence type="ECO:0000313" key="8">
    <source>
        <dbReference type="WBParaSite" id="TCNE_0001186901-mRNA-1"/>
    </source>
</evidence>
<dbReference type="InterPro" id="IPR001584">
    <property type="entry name" value="Integrase_cat-core"/>
</dbReference>